<evidence type="ECO:0000256" key="8">
    <source>
        <dbReference type="HAMAP-Rule" id="MF_01645"/>
    </source>
</evidence>
<comment type="cofactor">
    <cofactor evidence="8">
        <name>Zn(2+)</name>
        <dbReference type="ChEBI" id="CHEBI:29105"/>
    </cofactor>
    <text evidence="8">Binds 2 Zn(2+) ions per subunit.</text>
</comment>
<comment type="caution">
    <text evidence="10">The sequence shown here is derived from an EMBL/GenBank/DDBJ whole genome shotgun (WGS) entry which is preliminary data.</text>
</comment>
<dbReference type="InterPro" id="IPR006680">
    <property type="entry name" value="Amidohydro-rel"/>
</dbReference>
<reference evidence="10" key="1">
    <citation type="journal article" date="2014" name="Int. J. Syst. Evol. Microbiol.">
        <title>Complete genome sequence of Corynebacterium casei LMG S-19264T (=DSM 44701T), isolated from a smear-ripened cheese.</title>
        <authorList>
            <consortium name="US DOE Joint Genome Institute (JGI-PGF)"/>
            <person name="Walter F."/>
            <person name="Albersmeier A."/>
            <person name="Kalinowski J."/>
            <person name="Ruckert C."/>
        </authorList>
    </citation>
    <scope>NUCLEOTIDE SEQUENCE</scope>
    <source>
        <strain evidence="10">JCM 14371</strain>
    </source>
</reference>
<dbReference type="HAMAP" id="MF_01645">
    <property type="entry name" value="Hydantoinase"/>
    <property type="match status" value="1"/>
</dbReference>
<feature type="binding site" evidence="8">
    <location>
        <position position="61"/>
    </location>
    <ligand>
        <name>Zn(2+)</name>
        <dbReference type="ChEBI" id="CHEBI:29105"/>
        <label>1</label>
    </ligand>
</feature>
<keyword evidence="4 8" id="KW-0659">Purine metabolism</keyword>
<evidence type="ECO:0000313" key="10">
    <source>
        <dbReference type="EMBL" id="GGJ83492.1"/>
    </source>
</evidence>
<keyword evidence="6 8" id="KW-0378">Hydrolase</keyword>
<dbReference type="InterPro" id="IPR011059">
    <property type="entry name" value="Metal-dep_hydrolase_composite"/>
</dbReference>
<dbReference type="PROSITE" id="PS00482">
    <property type="entry name" value="DIHYDROOROTASE_1"/>
    <property type="match status" value="1"/>
</dbReference>
<feature type="binding site" evidence="8">
    <location>
        <position position="182"/>
    </location>
    <ligand>
        <name>Zn(2+)</name>
        <dbReference type="ChEBI" id="CHEBI:29105"/>
        <label>2</label>
    </ligand>
</feature>
<reference evidence="10" key="2">
    <citation type="submission" date="2020-09" db="EMBL/GenBank/DDBJ databases">
        <authorList>
            <person name="Sun Q."/>
            <person name="Ohkuma M."/>
        </authorList>
    </citation>
    <scope>NUCLEOTIDE SEQUENCE</scope>
    <source>
        <strain evidence="10">JCM 14371</strain>
    </source>
</reference>
<gene>
    <name evidence="8 10" type="primary">allB</name>
    <name evidence="10" type="ORF">GCM10008939_29180</name>
</gene>
<dbReference type="InterPro" id="IPR002195">
    <property type="entry name" value="Dihydroorotase_CS"/>
</dbReference>
<dbReference type="PANTHER" id="PTHR43668:SF4">
    <property type="entry name" value="ALLANTOINASE"/>
    <property type="match status" value="1"/>
</dbReference>
<keyword evidence="11" id="KW-1185">Reference proteome</keyword>
<comment type="function">
    <text evidence="8">Catalyzes the conversion of allantoin (5-ureidohydantoin) to allantoic acid by hydrolytic cleavage of the five-member hydantoin ring.</text>
</comment>
<dbReference type="AlphaFoldDB" id="A0A917PLK9"/>
<dbReference type="EMBL" id="BMOE01000011">
    <property type="protein sequence ID" value="GGJ83492.1"/>
    <property type="molecule type" value="Genomic_DNA"/>
</dbReference>
<organism evidence="10 11">
    <name type="scientific">Deinococcus aquiradiocola</name>
    <dbReference type="NCBI Taxonomy" id="393059"/>
    <lineage>
        <taxon>Bacteria</taxon>
        <taxon>Thermotogati</taxon>
        <taxon>Deinococcota</taxon>
        <taxon>Deinococci</taxon>
        <taxon>Deinococcales</taxon>
        <taxon>Deinococcaceae</taxon>
        <taxon>Deinococcus</taxon>
    </lineage>
</organism>
<dbReference type="GO" id="GO:0050897">
    <property type="term" value="F:cobalt ion binding"/>
    <property type="evidence" value="ECO:0007669"/>
    <property type="project" value="InterPro"/>
</dbReference>
<dbReference type="InterPro" id="IPR032466">
    <property type="entry name" value="Metal_Hydrolase"/>
</dbReference>
<dbReference type="InterPro" id="IPR050138">
    <property type="entry name" value="DHOase/Allantoinase_Hydrolase"/>
</dbReference>
<dbReference type="PANTHER" id="PTHR43668">
    <property type="entry name" value="ALLANTOINASE"/>
    <property type="match status" value="1"/>
</dbReference>
<dbReference type="Gene3D" id="3.20.20.140">
    <property type="entry name" value="Metal-dependent hydrolases"/>
    <property type="match status" value="1"/>
</dbReference>
<dbReference type="NCBIfam" id="TIGR03178">
    <property type="entry name" value="allantoinase"/>
    <property type="match status" value="1"/>
</dbReference>
<dbReference type="EC" id="3.5.2.5" evidence="8"/>
<evidence type="ECO:0000313" key="11">
    <source>
        <dbReference type="Proteomes" id="UP000635726"/>
    </source>
</evidence>
<dbReference type="GO" id="GO:0004038">
    <property type="term" value="F:allantoinase activity"/>
    <property type="evidence" value="ECO:0007669"/>
    <property type="project" value="UniProtKB-UniRule"/>
</dbReference>
<proteinExistence type="inferred from homology"/>
<accession>A0A917PLK9</accession>
<comment type="pathway">
    <text evidence="8">Nitrogen metabolism; (S)-allantoin degradation; allantoate from (S)-allantoin: step 1/1.</text>
</comment>
<sequence>MFDLIVRGGQVVTPQGVQRLDLGVEGGVLYAVSPDLAGTARQEVDASGLHVLPGGVDVHVHFNEPGRADWEGLQTGSSALLAGGGTTFADMPLNSDPPLLDRATFAAKLAAAGRASHADFALWGGLTPVNLEHLPELAEAGVLGFKAFMSGSGIREFPAAHGDVLHEGMRAAAALGLPVAVHAESDALTAQLQAALDGPGASWREYLQSRPVRAELDAIREALVLARETGCRLHVVHVSSGEGAALIAQARAEGVDVTAETCPHYLSFTEDDLLRVGAALKCAPPLRSAQVRDELWAAVLDGRIDTVGSDHSPCSPDLKTAPNPFRVWGGVAGVQSTLQAMLTHGEERGLTLPRLTQLLSSAPARRFRLAGKGELTAGMDADFALVDVEARAELRREALLNRWPQTSPYLGGTYRGQVREVWLRGERVFAQGQVLGAARGRLVRPA</sequence>
<feature type="binding site" evidence="8">
    <location>
        <position position="59"/>
    </location>
    <ligand>
        <name>Zn(2+)</name>
        <dbReference type="ChEBI" id="CHEBI:29105"/>
        <label>1</label>
    </ligand>
</feature>
<evidence type="ECO:0000256" key="4">
    <source>
        <dbReference type="ARBA" id="ARBA00022631"/>
    </source>
</evidence>
<comment type="function">
    <text evidence="1">Catalyzes the reversible cyclization of carbamoyl aspartate to dihydroorotate.</text>
</comment>
<feature type="binding site" evidence="8">
    <location>
        <position position="310"/>
    </location>
    <ligand>
        <name>Zn(2+)</name>
        <dbReference type="ChEBI" id="CHEBI:29105"/>
        <label>1</label>
    </ligand>
</feature>
<evidence type="ECO:0000259" key="9">
    <source>
        <dbReference type="Pfam" id="PF01979"/>
    </source>
</evidence>
<evidence type="ECO:0000256" key="7">
    <source>
        <dbReference type="ARBA" id="ARBA00022833"/>
    </source>
</evidence>
<evidence type="ECO:0000256" key="2">
    <source>
        <dbReference type="ARBA" id="ARBA00010286"/>
    </source>
</evidence>
<comment type="similarity">
    <text evidence="8">Belongs to the metallo-dependent hydrolases superfamily. Allantoinase family.</text>
</comment>
<dbReference type="SUPFAM" id="SSF51556">
    <property type="entry name" value="Metallo-dependent hydrolases"/>
    <property type="match status" value="1"/>
</dbReference>
<dbReference type="Pfam" id="PF01979">
    <property type="entry name" value="Amidohydro_1"/>
    <property type="match status" value="1"/>
</dbReference>
<protein>
    <recommendedName>
        <fullName evidence="8">Allantoinase</fullName>
        <ecNumber evidence="8">3.5.2.5</ecNumber>
    </recommendedName>
    <alternativeName>
        <fullName evidence="8">Allantoin-utilizing enzyme</fullName>
    </alternativeName>
</protein>
<keyword evidence="5 8" id="KW-0479">Metal-binding</keyword>
<dbReference type="GO" id="GO:0008270">
    <property type="term" value="F:zinc ion binding"/>
    <property type="evidence" value="ECO:0007669"/>
    <property type="project" value="InterPro"/>
</dbReference>
<dbReference type="Proteomes" id="UP000635726">
    <property type="component" value="Unassembled WGS sequence"/>
</dbReference>
<feature type="domain" description="Amidohydrolase-related" evidence="9">
    <location>
        <begin position="51"/>
        <end position="428"/>
    </location>
</feature>
<feature type="binding site" description="via carbamate group" evidence="8">
    <location>
        <position position="146"/>
    </location>
    <ligand>
        <name>Zn(2+)</name>
        <dbReference type="ChEBI" id="CHEBI:29105"/>
        <label>2</label>
    </ligand>
</feature>
<feature type="binding site" evidence="8">
    <location>
        <position position="237"/>
    </location>
    <ligand>
        <name>Zn(2+)</name>
        <dbReference type="ChEBI" id="CHEBI:29105"/>
        <label>2</label>
    </ligand>
</feature>
<keyword evidence="7 8" id="KW-0862">Zinc</keyword>
<dbReference type="SUPFAM" id="SSF51338">
    <property type="entry name" value="Composite domain of metallo-dependent hydrolases"/>
    <property type="match status" value="1"/>
</dbReference>
<dbReference type="RefSeq" id="WP_188964028.1">
    <property type="nucleotide sequence ID" value="NZ_BMOE01000011.1"/>
</dbReference>
<comment type="subunit">
    <text evidence="3 8">Homotetramer.</text>
</comment>
<dbReference type="InterPro" id="IPR017593">
    <property type="entry name" value="Allantoinase"/>
</dbReference>
<evidence type="ECO:0000256" key="5">
    <source>
        <dbReference type="ARBA" id="ARBA00022723"/>
    </source>
</evidence>
<dbReference type="GO" id="GO:0005737">
    <property type="term" value="C:cytoplasm"/>
    <property type="evidence" value="ECO:0007669"/>
    <property type="project" value="TreeGrafter"/>
</dbReference>
<name>A0A917PLK9_9DEIO</name>
<evidence type="ECO:0000256" key="3">
    <source>
        <dbReference type="ARBA" id="ARBA00011881"/>
    </source>
</evidence>
<dbReference type="InterPro" id="IPR047604">
    <property type="entry name" value="Allantoinase_bact"/>
</dbReference>
<evidence type="ECO:0000256" key="6">
    <source>
        <dbReference type="ARBA" id="ARBA00022801"/>
    </source>
</evidence>
<dbReference type="GO" id="GO:0000256">
    <property type="term" value="P:allantoin catabolic process"/>
    <property type="evidence" value="ECO:0007669"/>
    <property type="project" value="UniProtKB-UniRule"/>
</dbReference>
<evidence type="ECO:0000256" key="1">
    <source>
        <dbReference type="ARBA" id="ARBA00002368"/>
    </source>
</evidence>
<feature type="modified residue" description="N6-carboxylysine" evidence="8">
    <location>
        <position position="146"/>
    </location>
</feature>
<feature type="binding site" description="via carbamate group" evidence="8">
    <location>
        <position position="146"/>
    </location>
    <ligand>
        <name>Zn(2+)</name>
        <dbReference type="ChEBI" id="CHEBI:29105"/>
        <label>1</label>
    </ligand>
</feature>
<comment type="catalytic activity">
    <reaction evidence="8">
        <text>(S)-allantoin + H2O = allantoate + H(+)</text>
        <dbReference type="Rhea" id="RHEA:17029"/>
        <dbReference type="ChEBI" id="CHEBI:15377"/>
        <dbReference type="ChEBI" id="CHEBI:15378"/>
        <dbReference type="ChEBI" id="CHEBI:15678"/>
        <dbReference type="ChEBI" id="CHEBI:17536"/>
        <dbReference type="EC" id="3.5.2.5"/>
    </reaction>
</comment>
<dbReference type="GO" id="GO:0006145">
    <property type="term" value="P:purine nucleobase catabolic process"/>
    <property type="evidence" value="ECO:0007669"/>
    <property type="project" value="TreeGrafter"/>
</dbReference>
<comment type="PTM">
    <text evidence="8">Carboxylation allows a single lysine to coordinate two zinc ions.</text>
</comment>
<comment type="similarity">
    <text evidence="2">Belongs to the metallo-dependent hydrolases superfamily. DHOase family. Class I DHOase subfamily.</text>
</comment>